<proteinExistence type="predicted"/>
<protein>
    <submittedName>
        <fullName evidence="1">Uncharacterized protein</fullName>
    </submittedName>
</protein>
<gene>
    <name evidence="1" type="ORF">METZ01_LOCUS176513</name>
</gene>
<name>A0A382CCS6_9ZZZZ</name>
<dbReference type="EMBL" id="UINC01033808">
    <property type="protein sequence ID" value="SVB23659.1"/>
    <property type="molecule type" value="Genomic_DNA"/>
</dbReference>
<sequence length="29" mass="3324">MQRRILSDNDKQSDRFGGIARLYGEAGLR</sequence>
<reference evidence="1" key="1">
    <citation type="submission" date="2018-05" db="EMBL/GenBank/DDBJ databases">
        <authorList>
            <person name="Lanie J.A."/>
            <person name="Ng W.-L."/>
            <person name="Kazmierczak K.M."/>
            <person name="Andrzejewski T.M."/>
            <person name="Davidsen T.M."/>
            <person name="Wayne K.J."/>
            <person name="Tettelin H."/>
            <person name="Glass J.I."/>
            <person name="Rusch D."/>
            <person name="Podicherti R."/>
            <person name="Tsui H.-C.T."/>
            <person name="Winkler M.E."/>
        </authorList>
    </citation>
    <scope>NUCLEOTIDE SEQUENCE</scope>
</reference>
<evidence type="ECO:0000313" key="1">
    <source>
        <dbReference type="EMBL" id="SVB23659.1"/>
    </source>
</evidence>
<feature type="non-terminal residue" evidence="1">
    <location>
        <position position="29"/>
    </location>
</feature>
<organism evidence="1">
    <name type="scientific">marine metagenome</name>
    <dbReference type="NCBI Taxonomy" id="408172"/>
    <lineage>
        <taxon>unclassified sequences</taxon>
        <taxon>metagenomes</taxon>
        <taxon>ecological metagenomes</taxon>
    </lineage>
</organism>
<dbReference type="AlphaFoldDB" id="A0A382CCS6"/>
<accession>A0A382CCS6</accession>